<gene>
    <name evidence="1" type="ORF">E4K65_37235</name>
</gene>
<sequence length="91" mass="9765">MTATVTETASGPIKEYSGPLTMKHVGVCIQDGPEEKTGEMRFQISASSPQLNATFSVAGVECTYSGQLSDSYTGTMNCSDRQAVPLKLWLK</sequence>
<dbReference type="RefSeq" id="WP_135178332.1">
    <property type="nucleotide sequence ID" value="NZ_SPQT01000030.1"/>
</dbReference>
<dbReference type="OrthoDB" id="7376195at2"/>
<protein>
    <submittedName>
        <fullName evidence="1">Uncharacterized protein</fullName>
    </submittedName>
</protein>
<comment type="caution">
    <text evidence="1">The sequence shown here is derived from an EMBL/GenBank/DDBJ whole genome shotgun (WGS) entry which is preliminary data.</text>
</comment>
<name>A0A4Y9LHS7_9BRAD</name>
<evidence type="ECO:0000313" key="1">
    <source>
        <dbReference type="EMBL" id="TFV41302.1"/>
    </source>
</evidence>
<accession>A0A4Y9LHS7</accession>
<dbReference type="Proteomes" id="UP000297966">
    <property type="component" value="Unassembled WGS sequence"/>
</dbReference>
<dbReference type="AlphaFoldDB" id="A0A4Y9LHS7"/>
<organism evidence="1 2">
    <name type="scientific">Bradyrhizobium niftali</name>
    <dbReference type="NCBI Taxonomy" id="2560055"/>
    <lineage>
        <taxon>Bacteria</taxon>
        <taxon>Pseudomonadati</taxon>
        <taxon>Pseudomonadota</taxon>
        <taxon>Alphaproteobacteria</taxon>
        <taxon>Hyphomicrobiales</taxon>
        <taxon>Nitrobacteraceae</taxon>
        <taxon>Bradyrhizobium</taxon>
    </lineage>
</organism>
<evidence type="ECO:0000313" key="2">
    <source>
        <dbReference type="Proteomes" id="UP000297966"/>
    </source>
</evidence>
<reference evidence="1 2" key="1">
    <citation type="submission" date="2019-03" db="EMBL/GenBank/DDBJ databases">
        <title>Bradyrhizobium diversity isolated from nodules of Chamaecrista fasciculata.</title>
        <authorList>
            <person name="Klepa M.S."/>
            <person name="Urquiaga M.O."/>
            <person name="Hungria M."/>
            <person name="Delamuta J.R."/>
        </authorList>
    </citation>
    <scope>NUCLEOTIDE SEQUENCE [LARGE SCALE GENOMIC DNA]</scope>
    <source>
        <strain evidence="1 2">CNPSo 3448</strain>
    </source>
</reference>
<proteinExistence type="predicted"/>
<keyword evidence="2" id="KW-1185">Reference proteome</keyword>
<dbReference type="EMBL" id="SPQT01000030">
    <property type="protein sequence ID" value="TFV41302.1"/>
    <property type="molecule type" value="Genomic_DNA"/>
</dbReference>